<evidence type="ECO:0000313" key="3">
    <source>
        <dbReference type="Proteomes" id="UP001140949"/>
    </source>
</evidence>
<comment type="caution">
    <text evidence="2">The sequence shown here is derived from an EMBL/GenBank/DDBJ whole genome shotgun (WGS) entry which is preliminary data.</text>
</comment>
<dbReference type="AlphaFoldDB" id="A0AAX6HUX1"/>
<dbReference type="Proteomes" id="UP001140949">
    <property type="component" value="Unassembled WGS sequence"/>
</dbReference>
<proteinExistence type="predicted"/>
<keyword evidence="2" id="KW-0808">Transferase</keyword>
<accession>A0AAX6HUX1</accession>
<name>A0AAX6HUX1_IRIPA</name>
<keyword evidence="2" id="KW-0675">Receptor</keyword>
<feature type="region of interest" description="Disordered" evidence="1">
    <location>
        <begin position="33"/>
        <end position="53"/>
    </location>
</feature>
<evidence type="ECO:0000256" key="1">
    <source>
        <dbReference type="SAM" id="MobiDB-lite"/>
    </source>
</evidence>
<gene>
    <name evidence="2" type="ORF">M6B38_291120</name>
</gene>
<keyword evidence="3" id="KW-1185">Reference proteome</keyword>
<dbReference type="EMBL" id="JANAVB010006598">
    <property type="protein sequence ID" value="KAJ6844692.1"/>
    <property type="molecule type" value="Genomic_DNA"/>
</dbReference>
<sequence>MPAPGTSVPLPFSSTATCPSSAASVTLRAVPPYTRAHLPQQPPRPSSRGRRLTTLVSPLLAASFSGARPFSLRRPTQVPGYSY</sequence>
<evidence type="ECO:0000313" key="2">
    <source>
        <dbReference type="EMBL" id="KAJ6844692.1"/>
    </source>
</evidence>
<keyword evidence="2" id="KW-0418">Kinase</keyword>
<organism evidence="2 3">
    <name type="scientific">Iris pallida</name>
    <name type="common">Sweet iris</name>
    <dbReference type="NCBI Taxonomy" id="29817"/>
    <lineage>
        <taxon>Eukaryota</taxon>
        <taxon>Viridiplantae</taxon>
        <taxon>Streptophyta</taxon>
        <taxon>Embryophyta</taxon>
        <taxon>Tracheophyta</taxon>
        <taxon>Spermatophyta</taxon>
        <taxon>Magnoliopsida</taxon>
        <taxon>Liliopsida</taxon>
        <taxon>Asparagales</taxon>
        <taxon>Iridaceae</taxon>
        <taxon>Iridoideae</taxon>
        <taxon>Irideae</taxon>
        <taxon>Iris</taxon>
    </lineage>
</organism>
<reference evidence="2" key="2">
    <citation type="submission" date="2023-04" db="EMBL/GenBank/DDBJ databases">
        <authorList>
            <person name="Bruccoleri R.E."/>
            <person name="Oakeley E.J."/>
            <person name="Faust A.-M."/>
            <person name="Dessus-Babus S."/>
            <person name="Altorfer M."/>
            <person name="Burckhardt D."/>
            <person name="Oertli M."/>
            <person name="Naumann U."/>
            <person name="Petersen F."/>
            <person name="Wong J."/>
        </authorList>
    </citation>
    <scope>NUCLEOTIDE SEQUENCE</scope>
    <source>
        <strain evidence="2">GSM-AAB239-AS_SAM_17_03QT</strain>
        <tissue evidence="2">Leaf</tissue>
    </source>
</reference>
<reference evidence="2" key="1">
    <citation type="journal article" date="2023" name="GigaByte">
        <title>Genome assembly of the bearded iris, Iris pallida Lam.</title>
        <authorList>
            <person name="Bruccoleri R.E."/>
            <person name="Oakeley E.J."/>
            <person name="Faust A.M.E."/>
            <person name="Altorfer M."/>
            <person name="Dessus-Babus S."/>
            <person name="Burckhardt D."/>
            <person name="Oertli M."/>
            <person name="Naumann U."/>
            <person name="Petersen F."/>
            <person name="Wong J."/>
        </authorList>
    </citation>
    <scope>NUCLEOTIDE SEQUENCE</scope>
    <source>
        <strain evidence="2">GSM-AAB239-AS_SAM_17_03QT</strain>
    </source>
</reference>
<dbReference type="GO" id="GO:0016301">
    <property type="term" value="F:kinase activity"/>
    <property type="evidence" value="ECO:0007669"/>
    <property type="project" value="UniProtKB-KW"/>
</dbReference>
<protein>
    <submittedName>
        <fullName evidence="2">Proline-rich receptor-like protein kinase PERK2</fullName>
    </submittedName>
</protein>